<reference evidence="2" key="1">
    <citation type="submission" date="2020-04" db="EMBL/GenBank/DDBJ databases">
        <authorList>
            <person name="Neveu A P."/>
        </authorList>
    </citation>
    <scope>NUCLEOTIDE SEQUENCE</scope>
    <source>
        <tissue evidence="2">Whole embryo</tissue>
    </source>
</reference>
<accession>A0A6F9DIS4</accession>
<dbReference type="AlphaFoldDB" id="A0A6F9DIS4"/>
<dbReference type="EMBL" id="LR787460">
    <property type="protein sequence ID" value="CAB3263322.1"/>
    <property type="molecule type" value="mRNA"/>
</dbReference>
<keyword evidence="1" id="KW-0472">Membrane</keyword>
<name>A0A6F9DIS4_9ASCI</name>
<evidence type="ECO:0000256" key="1">
    <source>
        <dbReference type="SAM" id="Phobius"/>
    </source>
</evidence>
<keyword evidence="1" id="KW-0812">Transmembrane</keyword>
<gene>
    <name evidence="2" type="primary">LOC108950678-002</name>
</gene>
<proteinExistence type="evidence at transcript level"/>
<organism evidence="2">
    <name type="scientific">Phallusia mammillata</name>
    <dbReference type="NCBI Taxonomy" id="59560"/>
    <lineage>
        <taxon>Eukaryota</taxon>
        <taxon>Metazoa</taxon>
        <taxon>Chordata</taxon>
        <taxon>Tunicata</taxon>
        <taxon>Ascidiacea</taxon>
        <taxon>Phlebobranchia</taxon>
        <taxon>Ascidiidae</taxon>
        <taxon>Phallusia</taxon>
    </lineage>
</organism>
<keyword evidence="1" id="KW-1133">Transmembrane helix</keyword>
<feature type="transmembrane region" description="Helical" evidence="1">
    <location>
        <begin position="194"/>
        <end position="213"/>
    </location>
</feature>
<evidence type="ECO:0000313" key="2">
    <source>
        <dbReference type="EMBL" id="CAB3263322.1"/>
    </source>
</evidence>
<dbReference type="SUPFAM" id="SSF161008">
    <property type="entry name" value="Viral glycoprotein ectodomain-like"/>
    <property type="match status" value="1"/>
</dbReference>
<protein>
    <submittedName>
        <fullName evidence="2">Uncharacterized protein LOC108950678</fullName>
    </submittedName>
</protein>
<sequence>MNTSMKIHYSKQHVPIRLQIPALAFSIHHWDKCKRTKCLPRDSICALHGYVIQAHHCLKSKIQPLKKNSNVSFDVSPVLGFLNNIIDTVNDEFRRQLSDILYFQCQSTQITALLAGASVHISPSQILSYLKGKPTAAITHGDILLETACTTSKMRLLRSLSTEGGIDDKVLPQNLLKSAFITLLSSVTSPAANAFLSFLVIQALFWGIALSLVSA</sequence>